<sequence>MKNSDSDAEFPQGAGNIMRQLHDSDSQGVERRREVVVRPDGSKVIRVEKRRRSYGDEHQNDKKAALKNKRFLIGLCILILLVVGGLVGTYMYRLTSFNTVEFSNRMQEELSAAWGGDVEVSGMAMDGRSLKASRIRITFPEDSCLSFITLNGVSGEVSATSLFLGRVKGESLNVSQATIGLRPGYTKFSLPRTGKELPFAFQRYTAPRLEVGYAHEREPFTLEKNEGPFYLTAEAYIRTSRAGGASTEYVLDLSQQKLKIKGWPLLAMDAGSVILDGFGIKQLTFSGFVDKGVMFNKPTDLSPFMITGSMRLDNDFRHRHWTLTGRNFDLSQLVGECFSSLIKVRMGEQPVEEKRELSVTFSLPVGPEQKRPSLQGTSGSVIKASMMRLPVFQLLKAMTERRMETGLPYSSPVFSSGSFVLESDGTDQSVSLKDISLFEQSFLGVTGNLHCSGSNISGELVFKLPSYMANGRRIPKGVTQDGHDFVIPVKVSGTLASPTDNSGGMLQELKSAAESGILPPAYPSGGTDGSSPASPVPSPGRITVDGFM</sequence>
<accession>A0ABN6QF21</accession>
<evidence type="ECO:0000313" key="3">
    <source>
        <dbReference type="EMBL" id="BDL42528.1"/>
    </source>
</evidence>
<feature type="transmembrane region" description="Helical" evidence="2">
    <location>
        <begin position="71"/>
        <end position="92"/>
    </location>
</feature>
<keyword evidence="2" id="KW-0812">Transmembrane</keyword>
<keyword evidence="4" id="KW-1185">Reference proteome</keyword>
<reference evidence="3" key="1">
    <citation type="submission" date="2022-06" db="EMBL/GenBank/DDBJ databases">
        <title>Akkermansia biwalacus sp. nov., an anaerobic mucin-degrading bacterium isolated from human intestine.</title>
        <authorList>
            <person name="Kobayashi Y."/>
            <person name="Inoue S."/>
            <person name="Kawahara T."/>
            <person name="Kohda N."/>
        </authorList>
    </citation>
    <scope>NUCLEOTIDE SEQUENCE</scope>
    <source>
        <strain evidence="3">WON2089</strain>
    </source>
</reference>
<feature type="region of interest" description="Disordered" evidence="1">
    <location>
        <begin position="1"/>
        <end position="33"/>
    </location>
</feature>
<protein>
    <recommendedName>
        <fullName evidence="5">AsmA-like C-terminal domain-containing protein</fullName>
    </recommendedName>
</protein>
<evidence type="ECO:0008006" key="5">
    <source>
        <dbReference type="Google" id="ProtNLM"/>
    </source>
</evidence>
<dbReference type="EMBL" id="AP025943">
    <property type="protein sequence ID" value="BDL42528.1"/>
    <property type="molecule type" value="Genomic_DNA"/>
</dbReference>
<dbReference type="Proteomes" id="UP001062263">
    <property type="component" value="Chromosome"/>
</dbReference>
<gene>
    <name evidence="3" type="ORF">Abiwalacus_01020</name>
</gene>
<proteinExistence type="predicted"/>
<evidence type="ECO:0000313" key="4">
    <source>
        <dbReference type="Proteomes" id="UP001062263"/>
    </source>
</evidence>
<feature type="compositionally biased region" description="Basic and acidic residues" evidence="1">
    <location>
        <begin position="20"/>
        <end position="33"/>
    </location>
</feature>
<name>A0ABN6QF21_9BACT</name>
<keyword evidence="2" id="KW-0472">Membrane</keyword>
<evidence type="ECO:0000256" key="2">
    <source>
        <dbReference type="SAM" id="Phobius"/>
    </source>
</evidence>
<keyword evidence="2" id="KW-1133">Transmembrane helix</keyword>
<evidence type="ECO:0000256" key="1">
    <source>
        <dbReference type="SAM" id="MobiDB-lite"/>
    </source>
</evidence>
<organism evidence="3 4">
    <name type="scientific">Akkermansia biwaensis</name>
    <dbReference type="NCBI Taxonomy" id="2946555"/>
    <lineage>
        <taxon>Bacteria</taxon>
        <taxon>Pseudomonadati</taxon>
        <taxon>Verrucomicrobiota</taxon>
        <taxon>Verrucomicrobiia</taxon>
        <taxon>Verrucomicrobiales</taxon>
        <taxon>Akkermansiaceae</taxon>
        <taxon>Akkermansia</taxon>
    </lineage>
</organism>
<feature type="region of interest" description="Disordered" evidence="1">
    <location>
        <begin position="516"/>
        <end position="548"/>
    </location>
</feature>